<dbReference type="OrthoDB" id="99432at2759"/>
<keyword evidence="5" id="KW-1185">Reference proteome</keyword>
<sequence>MSDNSNQPTQTLFQFQTPVIQYDEAGNAFFQDTNGRQYPYYGQFPVPQAAVHPHASTCPPHNNMRDGPNEPLPQAFQPPDHLLRPFPSIPCWCHFLHPRTMTCPNGPTIAKARGHCAAEKVAGARRPTGKGKERAVEGSVCSGKGKDTGAGPLRKRKHVSDDEDEDDRSKRGRPKGSNNCTPDEVTVLLNCVEKEKPIAQYGWGKVHRRYTRWACLNRHSERAMKSLETKFKQLVKTKKPTGDAYCPPEVKQAHLIDGLITERSLLRDISDSELDGSDDGSKVEDVDEDDEDKDGNSSDAIVVQTKSSTKAICNAIVRRPDSTVQHCTPRNAECSIPHLSQQLRDATATAESLRTQNSTLQARIHEAERARDRAELKLEMVQMSTPRYPPLPSHHTRHRSPTHPPPRAISSRPGLLRRSPATKASLDRANGRSRHVEIYPEGGSYTMWVTDPSSSELSDGNKENHPPITNFSCCSHPNRLEDDAYDIIAPSPVKPSTKAVAAPESPFFATQPSEPVDCDANL</sequence>
<feature type="domain" description="DUF6818" evidence="3">
    <location>
        <begin position="200"/>
        <end position="274"/>
    </location>
</feature>
<feature type="region of interest" description="Disordered" evidence="2">
    <location>
        <begin position="387"/>
        <end position="431"/>
    </location>
</feature>
<evidence type="ECO:0000313" key="4">
    <source>
        <dbReference type="EMBL" id="KDR70606.1"/>
    </source>
</evidence>
<dbReference type="STRING" id="685588.A0A067SI74"/>
<dbReference type="Pfam" id="PF20681">
    <property type="entry name" value="DUF6818"/>
    <property type="match status" value="1"/>
</dbReference>
<proteinExistence type="predicted"/>
<reference evidence="5" key="1">
    <citation type="journal article" date="2014" name="Proc. Natl. Acad. Sci. U.S.A.">
        <title>Extensive sampling of basidiomycete genomes demonstrates inadequacy of the white-rot/brown-rot paradigm for wood decay fungi.</title>
        <authorList>
            <person name="Riley R."/>
            <person name="Salamov A.A."/>
            <person name="Brown D.W."/>
            <person name="Nagy L.G."/>
            <person name="Floudas D."/>
            <person name="Held B.W."/>
            <person name="Levasseur A."/>
            <person name="Lombard V."/>
            <person name="Morin E."/>
            <person name="Otillar R."/>
            <person name="Lindquist E.A."/>
            <person name="Sun H."/>
            <person name="LaButti K.M."/>
            <person name="Schmutz J."/>
            <person name="Jabbour D."/>
            <person name="Luo H."/>
            <person name="Baker S.E."/>
            <person name="Pisabarro A.G."/>
            <person name="Walton J.D."/>
            <person name="Blanchette R.A."/>
            <person name="Henrissat B."/>
            <person name="Martin F."/>
            <person name="Cullen D."/>
            <person name="Hibbett D.S."/>
            <person name="Grigoriev I.V."/>
        </authorList>
    </citation>
    <scope>NUCLEOTIDE SEQUENCE [LARGE SCALE GENOMIC DNA]</scope>
    <source>
        <strain evidence="5">CBS 339.88</strain>
    </source>
</reference>
<dbReference type="AlphaFoldDB" id="A0A067SI74"/>
<evidence type="ECO:0000259" key="3">
    <source>
        <dbReference type="Pfam" id="PF20681"/>
    </source>
</evidence>
<feature type="coiled-coil region" evidence="1">
    <location>
        <begin position="343"/>
        <end position="384"/>
    </location>
</feature>
<evidence type="ECO:0000256" key="2">
    <source>
        <dbReference type="SAM" id="MobiDB-lite"/>
    </source>
</evidence>
<dbReference type="PANTHER" id="PTHR34409:SF1">
    <property type="entry name" value="MYB-LIKE DOMAIN-CONTAINING PROTEIN"/>
    <property type="match status" value="1"/>
</dbReference>
<feature type="region of interest" description="Disordered" evidence="2">
    <location>
        <begin position="121"/>
        <end position="181"/>
    </location>
</feature>
<dbReference type="InterPro" id="IPR049203">
    <property type="entry name" value="DUF6818"/>
</dbReference>
<organism evidence="4 5">
    <name type="scientific">Galerina marginata (strain CBS 339.88)</name>
    <dbReference type="NCBI Taxonomy" id="685588"/>
    <lineage>
        <taxon>Eukaryota</taxon>
        <taxon>Fungi</taxon>
        <taxon>Dikarya</taxon>
        <taxon>Basidiomycota</taxon>
        <taxon>Agaricomycotina</taxon>
        <taxon>Agaricomycetes</taxon>
        <taxon>Agaricomycetidae</taxon>
        <taxon>Agaricales</taxon>
        <taxon>Agaricineae</taxon>
        <taxon>Strophariaceae</taxon>
        <taxon>Galerina</taxon>
    </lineage>
</organism>
<dbReference type="Proteomes" id="UP000027222">
    <property type="component" value="Unassembled WGS sequence"/>
</dbReference>
<feature type="region of interest" description="Disordered" evidence="2">
    <location>
        <begin position="495"/>
        <end position="522"/>
    </location>
</feature>
<name>A0A067SI74_GALM3</name>
<feature type="region of interest" description="Disordered" evidence="2">
    <location>
        <begin position="270"/>
        <end position="300"/>
    </location>
</feature>
<evidence type="ECO:0000256" key="1">
    <source>
        <dbReference type="SAM" id="Coils"/>
    </source>
</evidence>
<protein>
    <recommendedName>
        <fullName evidence="3">DUF6818 domain-containing protein</fullName>
    </recommendedName>
</protein>
<keyword evidence="1" id="KW-0175">Coiled coil</keyword>
<dbReference type="HOGENOM" id="CLU_605764_0_0_1"/>
<dbReference type="EMBL" id="KL142396">
    <property type="protein sequence ID" value="KDR70606.1"/>
    <property type="molecule type" value="Genomic_DNA"/>
</dbReference>
<evidence type="ECO:0000313" key="5">
    <source>
        <dbReference type="Proteomes" id="UP000027222"/>
    </source>
</evidence>
<accession>A0A067SI74</accession>
<dbReference type="PANTHER" id="PTHR34409">
    <property type="entry name" value="SET DOMAIN-CONTAINING PROTEIN"/>
    <property type="match status" value="1"/>
</dbReference>
<gene>
    <name evidence="4" type="ORF">GALMADRAFT_144507</name>
</gene>